<dbReference type="PANTHER" id="PTHR34475">
    <property type="match status" value="1"/>
</dbReference>
<protein>
    <recommendedName>
        <fullName evidence="7">HTH cro/C1-type domain-containing protein</fullName>
    </recommendedName>
</protein>
<dbReference type="Proteomes" id="UP000286681">
    <property type="component" value="Unassembled WGS sequence"/>
</dbReference>
<evidence type="ECO:0000313" key="4">
    <source>
        <dbReference type="Proteomes" id="UP000185161"/>
    </source>
</evidence>
<evidence type="ECO:0000313" key="6">
    <source>
        <dbReference type="Proteomes" id="UP000287746"/>
    </source>
</evidence>
<dbReference type="EMBL" id="CP018820">
    <property type="protein sequence ID" value="APR53530.1"/>
    <property type="molecule type" value="Genomic_DNA"/>
</dbReference>
<gene>
    <name evidence="1" type="ORF">BRX40_14830</name>
    <name evidence="2" type="ORF">CA257_21170</name>
    <name evidence="3" type="ORF">DAH66_00810</name>
</gene>
<name>A0A1L6JDG3_9SPHN</name>
<reference evidence="5 6" key="3">
    <citation type="submission" date="2018-07" db="EMBL/GenBank/DDBJ databases">
        <title>Genomic and Epidemiologic Investigation of an Indolent Hospital Outbreak.</title>
        <authorList>
            <person name="Johnson R.C."/>
            <person name="Deming C."/>
            <person name="Conlan S."/>
            <person name="Zellmer C.J."/>
            <person name="Michelin A.V."/>
            <person name="Lee-Lin S."/>
            <person name="Thomas P.J."/>
            <person name="Park M."/>
            <person name="Weingarten R.A."/>
            <person name="Less J."/>
            <person name="Dekker J.P."/>
            <person name="Frank K.M."/>
            <person name="Musser K.A."/>
            <person name="Mcquiston J.R."/>
            <person name="Henderson D.K."/>
            <person name="Lau A.F."/>
            <person name="Palmore T.N."/>
            <person name="Segre J.A."/>
        </authorList>
    </citation>
    <scope>NUCLEOTIDE SEQUENCE [LARGE SCALE GENOMIC DNA]</scope>
    <source>
        <strain evidence="3 6">SK-CDC1_0717</strain>
        <strain evidence="2 5">SK-NIH.Env10_0317</strain>
    </source>
</reference>
<dbReference type="AlphaFoldDB" id="A0A1L6JDG3"/>
<proteinExistence type="predicted"/>
<accession>A0A1L6JDG3</accession>
<dbReference type="GO" id="GO:0003677">
    <property type="term" value="F:DNA binding"/>
    <property type="evidence" value="ECO:0007669"/>
    <property type="project" value="InterPro"/>
</dbReference>
<dbReference type="STRING" id="93064.BRX40_14830"/>
<dbReference type="Pfam" id="PF13413">
    <property type="entry name" value="HTH_25"/>
    <property type="match status" value="1"/>
</dbReference>
<dbReference type="InterPro" id="IPR050400">
    <property type="entry name" value="Bact_Cytoskel_RodZ"/>
</dbReference>
<evidence type="ECO:0000313" key="3">
    <source>
        <dbReference type="EMBL" id="RSY90555.1"/>
    </source>
</evidence>
<evidence type="ECO:0000313" key="5">
    <source>
        <dbReference type="Proteomes" id="UP000286681"/>
    </source>
</evidence>
<evidence type="ECO:0008006" key="7">
    <source>
        <dbReference type="Google" id="ProtNLM"/>
    </source>
</evidence>
<dbReference type="GeneID" id="44133839"/>
<reference evidence="1" key="1">
    <citation type="submission" date="2016-12" db="EMBL/GenBank/DDBJ databases">
        <title>Whole genome sequencing of Sphingomonas koreensis.</title>
        <authorList>
            <person name="Conlan S."/>
            <person name="Thomas P.J."/>
            <person name="Mullikin J."/>
            <person name="Palmore T.N."/>
            <person name="Frank K.M."/>
            <person name="Segre J.A."/>
        </authorList>
    </citation>
    <scope>NUCLEOTIDE SEQUENCE</scope>
    <source>
        <strain evidence="1">ABOJV</strain>
    </source>
</reference>
<evidence type="ECO:0000313" key="1">
    <source>
        <dbReference type="EMBL" id="APR53530.1"/>
    </source>
</evidence>
<organism evidence="1 4">
    <name type="scientific">Sphingomonas koreensis</name>
    <dbReference type="NCBI Taxonomy" id="93064"/>
    <lineage>
        <taxon>Bacteria</taxon>
        <taxon>Pseudomonadati</taxon>
        <taxon>Pseudomonadota</taxon>
        <taxon>Alphaproteobacteria</taxon>
        <taxon>Sphingomonadales</taxon>
        <taxon>Sphingomonadaceae</taxon>
        <taxon>Sphingomonas</taxon>
    </lineage>
</organism>
<dbReference type="Proteomes" id="UP000185161">
    <property type="component" value="Chromosome"/>
</dbReference>
<dbReference type="RefSeq" id="WP_066575451.1">
    <property type="nucleotide sequence ID" value="NZ_CP018820.1"/>
</dbReference>
<dbReference type="EMBL" id="QQWO01000027">
    <property type="protein sequence ID" value="RSU98710.1"/>
    <property type="molecule type" value="Genomic_DNA"/>
</dbReference>
<evidence type="ECO:0000313" key="2">
    <source>
        <dbReference type="EMBL" id="RSU98710.1"/>
    </source>
</evidence>
<dbReference type="SUPFAM" id="SSF47413">
    <property type="entry name" value="lambda repressor-like DNA-binding domains"/>
    <property type="match status" value="1"/>
</dbReference>
<dbReference type="KEGG" id="skr:BRX40_14830"/>
<dbReference type="PANTHER" id="PTHR34475:SF1">
    <property type="entry name" value="CYTOSKELETON PROTEIN RODZ"/>
    <property type="match status" value="1"/>
</dbReference>
<dbReference type="InterPro" id="IPR010982">
    <property type="entry name" value="Lambda_DNA-bd_dom_sf"/>
</dbReference>
<dbReference type="Gene3D" id="1.10.260.40">
    <property type="entry name" value="lambda repressor-like DNA-binding domains"/>
    <property type="match status" value="1"/>
</dbReference>
<sequence length="107" mass="11907">MINAVAEHPILPFAQGEWRVEPRGSLGYVLAQARRERAMTIEQVAAQTRVPIRYLHAIEDEQFEIIPGRIYAKGFVKAFARSVGLCERWAGEAITAAMAEKRALVAA</sequence>
<dbReference type="Proteomes" id="UP000287746">
    <property type="component" value="Unassembled WGS sequence"/>
</dbReference>
<dbReference type="EMBL" id="QQYZ01000001">
    <property type="protein sequence ID" value="RSY90555.1"/>
    <property type="molecule type" value="Genomic_DNA"/>
</dbReference>
<reference evidence="4" key="2">
    <citation type="submission" date="2016-12" db="EMBL/GenBank/DDBJ databases">
        <title>Whole genome sequencing of Sphingomonas sp. ABOJV.</title>
        <authorList>
            <person name="Conlan S."/>
            <person name="Thomas P.J."/>
            <person name="Mullikin J."/>
            <person name="Palmore T.N."/>
            <person name="Frank K.M."/>
            <person name="Segre J.A."/>
        </authorList>
    </citation>
    <scope>NUCLEOTIDE SEQUENCE [LARGE SCALE GENOMIC DNA]</scope>
    <source>
        <strain evidence="4">ABOJV</strain>
    </source>
</reference>
<keyword evidence="4" id="KW-1185">Reference proteome</keyword>
<dbReference type="OrthoDB" id="9790252at2"/>